<keyword evidence="2" id="KW-1185">Reference proteome</keyword>
<evidence type="ECO:0008006" key="3">
    <source>
        <dbReference type="Google" id="ProtNLM"/>
    </source>
</evidence>
<dbReference type="RefSeq" id="WP_230475754.1">
    <property type="nucleotide sequence ID" value="NZ_CP072842.1"/>
</dbReference>
<sequence length="396" mass="46138">MNKKFYLLLTLVTFPLAAQNKYEKGYIIDLNNKTIPVEISYQDWARNPNEIEVKHNGEIKKYTPKTIKEFGLDNGINYVSYNGNIDKSSQFYNRISEIKQPEWVEISTFLKTTVNGPSKLYVHDNNTTITYFFSKEDGDIKPLIYKIYRDNQTTTKKNEQFKNQLRSNVYCGDVNLNKVNYSKNSLEKYFIDYNSCITNGEFQHRQDVITKNKIEFGIQAGIRSEKNYVNYPVYEASHNFSAVSPTFGINAEYQFPFLQNRYALAMEANYFHFKRQDVQANSRFGLAVERKIIEIPLGLQYYVMNDTDHKLFVGAFYNIKLDLANSNYTEVVYSESSKTDIDNISSFSLGAGYQWKNIGVKARYNINSKFDVGEYMKGETSSISLNLFYKFKKLEF</sequence>
<dbReference type="InterPro" id="IPR011250">
    <property type="entry name" value="OMP/PagP_B-barrel"/>
</dbReference>
<gene>
    <name evidence="1" type="ORF">J9309_10075</name>
</gene>
<name>A0ABX7XB65_9FLAO</name>
<dbReference type="SUPFAM" id="SSF56925">
    <property type="entry name" value="OMPA-like"/>
    <property type="match status" value="1"/>
</dbReference>
<accession>A0ABX7XB65</accession>
<dbReference type="Proteomes" id="UP000672011">
    <property type="component" value="Chromosome"/>
</dbReference>
<dbReference type="EMBL" id="CP072842">
    <property type="protein sequence ID" value="QTV05129.1"/>
    <property type="molecule type" value="Genomic_DNA"/>
</dbReference>
<evidence type="ECO:0000313" key="2">
    <source>
        <dbReference type="Proteomes" id="UP000672011"/>
    </source>
</evidence>
<dbReference type="Gene3D" id="2.40.160.20">
    <property type="match status" value="1"/>
</dbReference>
<reference evidence="2" key="2">
    <citation type="submission" date="2021-04" db="EMBL/GenBank/DDBJ databases">
        <title>Taxonomy of Flavobacteriaceae bacterium ZY171143.</title>
        <authorList>
            <person name="Li F."/>
        </authorList>
    </citation>
    <scope>NUCLEOTIDE SEQUENCE [LARGE SCALE GENOMIC DNA]</scope>
    <source>
        <strain evidence="2">ZY171143</strain>
    </source>
</reference>
<proteinExistence type="predicted"/>
<organism evidence="1 2">
    <name type="scientific">Faecalibacter bovis</name>
    <dbReference type="NCBI Taxonomy" id="2898187"/>
    <lineage>
        <taxon>Bacteria</taxon>
        <taxon>Pseudomonadati</taxon>
        <taxon>Bacteroidota</taxon>
        <taxon>Flavobacteriia</taxon>
        <taxon>Flavobacteriales</taxon>
        <taxon>Weeksellaceae</taxon>
        <taxon>Faecalibacter</taxon>
    </lineage>
</organism>
<evidence type="ECO:0000313" key="1">
    <source>
        <dbReference type="EMBL" id="QTV05129.1"/>
    </source>
</evidence>
<reference evidence="1 2" key="1">
    <citation type="journal article" date="2021" name="Int. J. Syst. Evol. Microbiol.">
        <title>Faecalibacter bovis sp. nov., isolated from cow faeces.</title>
        <authorList>
            <person name="Li F."/>
            <person name="Zhao W."/>
            <person name="Hong Q."/>
            <person name="Shao Q."/>
            <person name="Song J."/>
            <person name="Yang S."/>
        </authorList>
    </citation>
    <scope>NUCLEOTIDE SEQUENCE [LARGE SCALE GENOMIC DNA]</scope>
    <source>
        <strain evidence="1 2">ZY171143</strain>
    </source>
</reference>
<protein>
    <recommendedName>
        <fullName evidence="3">PorT family protein</fullName>
    </recommendedName>
</protein>